<dbReference type="PANTHER" id="PTHR31479">
    <property type="entry name" value="ALPHA/BETA-HYDROLASES SUPERFAMILY PROTEIN"/>
    <property type="match status" value="1"/>
</dbReference>
<dbReference type="GeneID" id="105042620"/>
<proteinExistence type="predicted"/>
<sequence>MAAKKSQKKNMFDFSGPTHLTSVNWASPNHRRTVAACLVQGAYALEYDRQNHQNCAPAWWKKFDFELKKKLIDRADSSIFGAIYEFKPRKYIQNSSSSAPKIVIAFRGTLFKKETFWQDIKLDLDQFMNDLSRAPRCEVAVRAVEEMTSSGAGRNLWLAGHSLGSAIAMHAGKNMAKRGINLEAFLFNPPYPSGTVEWIPNEKLKRGIQIASSVVAATVAFAKKGCVENSREHFAQISSWIPHLFVNSDDHFCSGYIGYFEHRENMKKMGAGIIGNLATRNSVRAIALGTQTEPLHLLPSANLLVNSVDRNLTACPLKRMRHAHGIYQWWSQHLSLKSKECRYRPSFS</sequence>
<keyword evidence="1" id="KW-1185">Reference proteome</keyword>
<dbReference type="Gene3D" id="3.40.50.1820">
    <property type="entry name" value="alpha/beta hydrolase"/>
    <property type="match status" value="1"/>
</dbReference>
<evidence type="ECO:0000313" key="1">
    <source>
        <dbReference type="Proteomes" id="UP000504607"/>
    </source>
</evidence>
<evidence type="ECO:0000313" key="2">
    <source>
        <dbReference type="RefSeq" id="XP_010918207.1"/>
    </source>
</evidence>
<reference evidence="2" key="1">
    <citation type="submission" date="2025-08" db="UniProtKB">
        <authorList>
            <consortium name="RefSeq"/>
        </authorList>
    </citation>
    <scope>IDENTIFICATION</scope>
</reference>
<dbReference type="KEGG" id="egu:105042620"/>
<dbReference type="InParanoid" id="A0A6I9R1V3"/>
<organism evidence="1 2">
    <name type="scientific">Elaeis guineensis var. tenera</name>
    <name type="common">Oil palm</name>
    <dbReference type="NCBI Taxonomy" id="51953"/>
    <lineage>
        <taxon>Eukaryota</taxon>
        <taxon>Viridiplantae</taxon>
        <taxon>Streptophyta</taxon>
        <taxon>Embryophyta</taxon>
        <taxon>Tracheophyta</taxon>
        <taxon>Spermatophyta</taxon>
        <taxon>Magnoliopsida</taxon>
        <taxon>Liliopsida</taxon>
        <taxon>Arecaceae</taxon>
        <taxon>Arecoideae</taxon>
        <taxon>Cocoseae</taxon>
        <taxon>Elaeidinae</taxon>
        <taxon>Elaeis</taxon>
    </lineage>
</organism>
<dbReference type="AlphaFoldDB" id="A0A6I9R1V3"/>
<accession>A0A6I9R1V3</accession>
<dbReference type="InterPro" id="IPR029058">
    <property type="entry name" value="AB_hydrolase_fold"/>
</dbReference>
<dbReference type="OrthoDB" id="58570at2759"/>
<dbReference type="SUPFAM" id="SSF53474">
    <property type="entry name" value="alpha/beta-Hydrolases"/>
    <property type="match status" value="1"/>
</dbReference>
<dbReference type="PANTHER" id="PTHR31479:SF2">
    <property type="entry name" value="ALPHA_BETA-HYDROLASES SUPERFAMILY PROTEIN"/>
    <property type="match status" value="1"/>
</dbReference>
<name>A0A6I9R1V3_ELAGV</name>
<protein>
    <submittedName>
        <fullName evidence="2">GDSL esterase/lipase At4g10955</fullName>
    </submittedName>
</protein>
<dbReference type="Proteomes" id="UP000504607">
    <property type="component" value="Chromosome 1"/>
</dbReference>
<dbReference type="RefSeq" id="XP_010918207.1">
    <property type="nucleotide sequence ID" value="XM_010919905.1"/>
</dbReference>
<gene>
    <name evidence="2" type="primary">LOC105042620</name>
</gene>